<dbReference type="SUPFAM" id="SSF69304">
    <property type="entry name" value="Tricorn protease N-terminal domain"/>
    <property type="match status" value="1"/>
</dbReference>
<reference evidence="2 3" key="1">
    <citation type="submission" date="2021-03" db="EMBL/GenBank/DDBJ databases">
        <title>Genomic Encyclopedia of Type Strains, Phase IV (KMG-IV): sequencing the most valuable type-strain genomes for metagenomic binning, comparative biology and taxonomic classification.</title>
        <authorList>
            <person name="Goeker M."/>
        </authorList>
    </citation>
    <scope>NUCLEOTIDE SEQUENCE [LARGE SCALE GENOMIC DNA]</scope>
    <source>
        <strain evidence="2 3">DSM 13372</strain>
    </source>
</reference>
<proteinExistence type="inferred from homology"/>
<dbReference type="Pfam" id="PF07676">
    <property type="entry name" value="PD40"/>
    <property type="match status" value="4"/>
</dbReference>
<comment type="similarity">
    <text evidence="1">Belongs to the TolB family.</text>
</comment>
<sequence length="305" mass="31313">MRDLEAGTTGLVSADPNGFVGSGGSAFTSFSAHGRYVAFSSDANNLVADDTNGTTDVFVRDLQLGTTIRVSVDSAGNQANNYSYSGSISADGRHVAFTSSASNLVAGDTNGFIDVYVRDLQLGTTTRVSVDSSGDEANGDSNFLELPSISADGRYVAFSSEASNLVAGDTNGVSDIFVRDLHLGTTTRVSVGSVGGQANGGSFEASISADGRYVAFSSDASNLVAGDTNSVEDVFVFDLQRGTTTRVGVAPSGGQANNESFLPSISADGRHIAFNSVASNLVADDTNGDVDTFVADGQVLGWWVA</sequence>
<dbReference type="PANTHER" id="PTHR36842">
    <property type="entry name" value="PROTEIN TOLB HOMOLOG"/>
    <property type="match status" value="1"/>
</dbReference>
<evidence type="ECO:0000313" key="3">
    <source>
        <dbReference type="Proteomes" id="UP000730739"/>
    </source>
</evidence>
<dbReference type="EMBL" id="JAGILA010000002">
    <property type="protein sequence ID" value="MBP2235259.1"/>
    <property type="molecule type" value="Genomic_DNA"/>
</dbReference>
<evidence type="ECO:0000313" key="2">
    <source>
        <dbReference type="EMBL" id="MBP2235259.1"/>
    </source>
</evidence>
<dbReference type="InterPro" id="IPR011042">
    <property type="entry name" value="6-blade_b-propeller_TolB-like"/>
</dbReference>
<dbReference type="InterPro" id="IPR011659">
    <property type="entry name" value="WD40"/>
</dbReference>
<protein>
    <submittedName>
        <fullName evidence="2">Tol biopolymer transport system component</fullName>
    </submittedName>
</protein>
<dbReference type="Gene3D" id="2.120.10.30">
    <property type="entry name" value="TolB, C-terminal domain"/>
    <property type="match status" value="2"/>
</dbReference>
<comment type="caution">
    <text evidence="2">The sequence shown here is derived from an EMBL/GenBank/DDBJ whole genome shotgun (WGS) entry which is preliminary data.</text>
</comment>
<keyword evidence="3" id="KW-1185">Reference proteome</keyword>
<accession>A0ABS4QYV2</accession>
<dbReference type="RefSeq" id="WP_209601491.1">
    <property type="nucleotide sequence ID" value="NZ_JAGILA010000002.1"/>
</dbReference>
<evidence type="ECO:0000256" key="1">
    <source>
        <dbReference type="ARBA" id="ARBA00009820"/>
    </source>
</evidence>
<gene>
    <name evidence="2" type="ORF">J2Z31_001751</name>
</gene>
<organism evidence="2 3">
    <name type="scientific">Sinorhizobium kostiense</name>
    <dbReference type="NCBI Taxonomy" id="76747"/>
    <lineage>
        <taxon>Bacteria</taxon>
        <taxon>Pseudomonadati</taxon>
        <taxon>Pseudomonadota</taxon>
        <taxon>Alphaproteobacteria</taxon>
        <taxon>Hyphomicrobiales</taxon>
        <taxon>Rhizobiaceae</taxon>
        <taxon>Sinorhizobium/Ensifer group</taxon>
        <taxon>Sinorhizobium</taxon>
    </lineage>
</organism>
<name>A0ABS4QYV2_9HYPH</name>
<dbReference type="Proteomes" id="UP000730739">
    <property type="component" value="Unassembled WGS sequence"/>
</dbReference>